<feature type="repeat" description="ANK" evidence="3">
    <location>
        <begin position="110"/>
        <end position="142"/>
    </location>
</feature>
<keyword evidence="5" id="KW-1185">Reference proteome</keyword>
<evidence type="ECO:0000256" key="2">
    <source>
        <dbReference type="ARBA" id="ARBA00023043"/>
    </source>
</evidence>
<dbReference type="InterPro" id="IPR036770">
    <property type="entry name" value="Ankyrin_rpt-contain_sf"/>
</dbReference>
<name>A0A9P9K0G2_FUSSL</name>
<dbReference type="PANTHER" id="PTHR24201">
    <property type="entry name" value="ANK_REP_REGION DOMAIN-CONTAINING PROTEIN"/>
    <property type="match status" value="1"/>
</dbReference>
<dbReference type="PROSITE" id="PS50088">
    <property type="entry name" value="ANK_REPEAT"/>
    <property type="match status" value="2"/>
</dbReference>
<comment type="caution">
    <text evidence="4">The sequence shown here is derived from an EMBL/GenBank/DDBJ whole genome shotgun (WGS) entry which is preliminary data.</text>
</comment>
<dbReference type="Pfam" id="PF13637">
    <property type="entry name" value="Ank_4"/>
    <property type="match status" value="1"/>
</dbReference>
<accession>A0A9P9K0G2</accession>
<evidence type="ECO:0000313" key="5">
    <source>
        <dbReference type="Proteomes" id="UP000736672"/>
    </source>
</evidence>
<organism evidence="4 5">
    <name type="scientific">Fusarium solani</name>
    <name type="common">Filamentous fungus</name>
    <dbReference type="NCBI Taxonomy" id="169388"/>
    <lineage>
        <taxon>Eukaryota</taxon>
        <taxon>Fungi</taxon>
        <taxon>Dikarya</taxon>
        <taxon>Ascomycota</taxon>
        <taxon>Pezizomycotina</taxon>
        <taxon>Sordariomycetes</taxon>
        <taxon>Hypocreomycetidae</taxon>
        <taxon>Hypocreales</taxon>
        <taxon>Nectriaceae</taxon>
        <taxon>Fusarium</taxon>
        <taxon>Fusarium solani species complex</taxon>
    </lineage>
</organism>
<evidence type="ECO:0000256" key="1">
    <source>
        <dbReference type="ARBA" id="ARBA00022737"/>
    </source>
</evidence>
<dbReference type="PROSITE" id="PS50297">
    <property type="entry name" value="ANK_REP_REGION"/>
    <property type="match status" value="2"/>
</dbReference>
<feature type="repeat" description="ANK" evidence="3">
    <location>
        <begin position="77"/>
        <end position="109"/>
    </location>
</feature>
<dbReference type="Proteomes" id="UP000736672">
    <property type="component" value="Unassembled WGS sequence"/>
</dbReference>
<dbReference type="Pfam" id="PF12796">
    <property type="entry name" value="Ank_2"/>
    <property type="match status" value="1"/>
</dbReference>
<dbReference type="GO" id="GO:0005634">
    <property type="term" value="C:nucleus"/>
    <property type="evidence" value="ECO:0007669"/>
    <property type="project" value="TreeGrafter"/>
</dbReference>
<dbReference type="AlphaFoldDB" id="A0A9P9K0G2"/>
<dbReference type="SUPFAM" id="SSF48403">
    <property type="entry name" value="Ankyrin repeat"/>
    <property type="match status" value="1"/>
</dbReference>
<dbReference type="InterPro" id="IPR002110">
    <property type="entry name" value="Ankyrin_rpt"/>
</dbReference>
<keyword evidence="1" id="KW-0677">Repeat</keyword>
<dbReference type="SMART" id="SM00248">
    <property type="entry name" value="ANK"/>
    <property type="match status" value="3"/>
</dbReference>
<proteinExistence type="predicted"/>
<dbReference type="EMBL" id="JAGTJS010000021">
    <property type="protein sequence ID" value="KAH7239741.1"/>
    <property type="molecule type" value="Genomic_DNA"/>
</dbReference>
<evidence type="ECO:0000256" key="3">
    <source>
        <dbReference type="PROSITE-ProRule" id="PRU00023"/>
    </source>
</evidence>
<evidence type="ECO:0000313" key="4">
    <source>
        <dbReference type="EMBL" id="KAH7239741.1"/>
    </source>
</evidence>
<dbReference type="PANTHER" id="PTHR24201:SF2">
    <property type="entry name" value="ANKYRIN REPEAT DOMAIN-CONTAINING PROTEIN 42"/>
    <property type="match status" value="1"/>
</dbReference>
<sequence>MKIIISQLRDIADSLEFDLADAIVALQVVPRQDELALRHSTDRLRSDALLQAVSTGNLVVAKRLIKNAADVNATNHYGQTALHLAVSGSDRETTLSILDKGGDPNAQDHDGRTPLHRAAEIGDEDTVKLLLDRKADCTIRNRWNEAPVRVARRAHHLRIMKMLQEAQNKRQALQVSAIHSLPPE</sequence>
<dbReference type="InterPro" id="IPR050776">
    <property type="entry name" value="Ank_Repeat/CDKN_Inhibitor"/>
</dbReference>
<dbReference type="Gene3D" id="1.25.40.20">
    <property type="entry name" value="Ankyrin repeat-containing domain"/>
    <property type="match status" value="2"/>
</dbReference>
<protein>
    <submittedName>
        <fullName evidence="4">Ankyrin repeat-containing domain protein</fullName>
    </submittedName>
</protein>
<keyword evidence="2 3" id="KW-0040">ANK repeat</keyword>
<dbReference type="OrthoDB" id="4772757at2759"/>
<gene>
    <name evidence="4" type="ORF">B0J15DRAFT_405850</name>
</gene>
<reference evidence="4" key="1">
    <citation type="journal article" date="2021" name="Nat. Commun.">
        <title>Genetic determinants of endophytism in the Arabidopsis root mycobiome.</title>
        <authorList>
            <person name="Mesny F."/>
            <person name="Miyauchi S."/>
            <person name="Thiergart T."/>
            <person name="Pickel B."/>
            <person name="Atanasova L."/>
            <person name="Karlsson M."/>
            <person name="Huettel B."/>
            <person name="Barry K.W."/>
            <person name="Haridas S."/>
            <person name="Chen C."/>
            <person name="Bauer D."/>
            <person name="Andreopoulos W."/>
            <person name="Pangilinan J."/>
            <person name="LaButti K."/>
            <person name="Riley R."/>
            <person name="Lipzen A."/>
            <person name="Clum A."/>
            <person name="Drula E."/>
            <person name="Henrissat B."/>
            <person name="Kohler A."/>
            <person name="Grigoriev I.V."/>
            <person name="Martin F.M."/>
            <person name="Hacquard S."/>
        </authorList>
    </citation>
    <scope>NUCLEOTIDE SEQUENCE</scope>
    <source>
        <strain evidence="4">FSSC 5 MPI-SDFR-AT-0091</strain>
    </source>
</reference>